<organism evidence="1">
    <name type="scientific">bioreactor metagenome</name>
    <dbReference type="NCBI Taxonomy" id="1076179"/>
    <lineage>
        <taxon>unclassified sequences</taxon>
        <taxon>metagenomes</taxon>
        <taxon>ecological metagenomes</taxon>
    </lineage>
</organism>
<reference evidence="1" key="1">
    <citation type="submission" date="2019-08" db="EMBL/GenBank/DDBJ databases">
        <authorList>
            <person name="Kucharzyk K."/>
            <person name="Murdoch R.W."/>
            <person name="Higgins S."/>
            <person name="Loffler F."/>
        </authorList>
    </citation>
    <scope>NUCLEOTIDE SEQUENCE</scope>
</reference>
<evidence type="ECO:0000313" key="1">
    <source>
        <dbReference type="EMBL" id="MPN37547.1"/>
    </source>
</evidence>
<comment type="caution">
    <text evidence="1">The sequence shown here is derived from an EMBL/GenBank/DDBJ whole genome shotgun (WGS) entry which is preliminary data.</text>
</comment>
<proteinExistence type="predicted"/>
<protein>
    <submittedName>
        <fullName evidence="1">Uncharacterized protein</fullName>
    </submittedName>
</protein>
<dbReference type="AlphaFoldDB" id="A0A645HES2"/>
<dbReference type="EMBL" id="VSSQ01092261">
    <property type="protein sequence ID" value="MPN37547.1"/>
    <property type="molecule type" value="Genomic_DNA"/>
</dbReference>
<sequence>MQDCILYATDTPKETNHLYRISSLEKDAPEVESICELPGPCIYGTKNNGAYYLSTTVEPDSTLPTWKYRTTRKLGKGVKDYYSCLFEIDQNGNVSEIASFKKDCWPIWLFQFGNLLFPYNETRKLYVTTQSVSPKSGITLCN</sequence>
<name>A0A645HES2_9ZZZZ</name>
<gene>
    <name evidence="1" type="ORF">SDC9_185067</name>
</gene>
<accession>A0A645HES2</accession>